<evidence type="ECO:0000313" key="1">
    <source>
        <dbReference type="EMBL" id="TFB85509.1"/>
    </source>
</evidence>
<dbReference type="RefSeq" id="WP_092109085.1">
    <property type="nucleotide sequence ID" value="NZ_FOCN01000005.1"/>
</dbReference>
<gene>
    <name evidence="1" type="ORF">E3O10_15370</name>
</gene>
<reference evidence="1 2" key="1">
    <citation type="submission" date="2019-03" db="EMBL/GenBank/DDBJ databases">
        <title>Genomics of glacier-inhabiting Cryobacterium strains.</title>
        <authorList>
            <person name="Liu Q."/>
            <person name="Xin Y.-H."/>
        </authorList>
    </citation>
    <scope>NUCLEOTIDE SEQUENCE [LARGE SCALE GENOMIC DNA]</scope>
    <source>
        <strain evidence="1 2">Hh15</strain>
    </source>
</reference>
<dbReference type="InterPro" id="IPR006175">
    <property type="entry name" value="YjgF/YER057c/UK114"/>
</dbReference>
<dbReference type="STRING" id="1424661.SAMN05216281_105185"/>
<dbReference type="Gene3D" id="3.30.1330.40">
    <property type="entry name" value="RutC-like"/>
    <property type="match status" value="1"/>
</dbReference>
<dbReference type="SUPFAM" id="SSF55298">
    <property type="entry name" value="YjgF-like"/>
    <property type="match status" value="1"/>
</dbReference>
<dbReference type="EMBL" id="SOFF01000041">
    <property type="protein sequence ID" value="TFB85509.1"/>
    <property type="molecule type" value="Genomic_DNA"/>
</dbReference>
<sequence length="135" mass="14407">MTVQLLSPEGMIQPVPYAHVSVATGSRHVHIAGQVGRDPDTDHMADDLAGQVAQALRNTARGLAGAGATFADVVRLRFFVTQWSPEKMGDFMAGVELVARELGLPQPMPPASLIGVEILFEADVLVELEAYAVLD</sequence>
<name>A0A1H8F4K9_9MICO</name>
<dbReference type="OrthoDB" id="3212792at2"/>
<dbReference type="AlphaFoldDB" id="A0A1H8F4K9"/>
<organism evidence="1 2">
    <name type="scientific">Cryobacterium luteum</name>
    <dbReference type="NCBI Taxonomy" id="1424661"/>
    <lineage>
        <taxon>Bacteria</taxon>
        <taxon>Bacillati</taxon>
        <taxon>Actinomycetota</taxon>
        <taxon>Actinomycetes</taxon>
        <taxon>Micrococcales</taxon>
        <taxon>Microbacteriaceae</taxon>
        <taxon>Cryobacterium</taxon>
    </lineage>
</organism>
<dbReference type="CDD" id="cd00448">
    <property type="entry name" value="YjgF_YER057c_UK114_family"/>
    <property type="match status" value="1"/>
</dbReference>
<dbReference type="Pfam" id="PF01042">
    <property type="entry name" value="Ribonuc_L-PSP"/>
    <property type="match status" value="1"/>
</dbReference>
<keyword evidence="2" id="KW-1185">Reference proteome</keyword>
<accession>A0A1H8F4K9</accession>
<dbReference type="PANTHER" id="PTHR43857:SF1">
    <property type="entry name" value="YJGH FAMILY PROTEIN"/>
    <property type="match status" value="1"/>
</dbReference>
<dbReference type="InterPro" id="IPR035959">
    <property type="entry name" value="RutC-like_sf"/>
</dbReference>
<dbReference type="Proteomes" id="UP000297654">
    <property type="component" value="Unassembled WGS sequence"/>
</dbReference>
<evidence type="ECO:0000313" key="2">
    <source>
        <dbReference type="Proteomes" id="UP000297654"/>
    </source>
</evidence>
<dbReference type="PANTHER" id="PTHR43857">
    <property type="entry name" value="BLR7761 PROTEIN"/>
    <property type="match status" value="1"/>
</dbReference>
<protein>
    <submittedName>
        <fullName evidence="1">RidA family protein</fullName>
    </submittedName>
</protein>
<proteinExistence type="predicted"/>
<comment type="caution">
    <text evidence="1">The sequence shown here is derived from an EMBL/GenBank/DDBJ whole genome shotgun (WGS) entry which is preliminary data.</text>
</comment>